<organism evidence="9">
    <name type="scientific">Gaeumannomyces tritici (strain R3-111a-1)</name>
    <name type="common">Wheat and barley take-all root rot fungus</name>
    <name type="synonym">Gaeumannomyces graminis var. tritici</name>
    <dbReference type="NCBI Taxonomy" id="644352"/>
    <lineage>
        <taxon>Eukaryota</taxon>
        <taxon>Fungi</taxon>
        <taxon>Dikarya</taxon>
        <taxon>Ascomycota</taxon>
        <taxon>Pezizomycotina</taxon>
        <taxon>Sordariomycetes</taxon>
        <taxon>Sordariomycetidae</taxon>
        <taxon>Magnaporthales</taxon>
        <taxon>Magnaporthaceae</taxon>
        <taxon>Gaeumannomyces</taxon>
    </lineage>
</organism>
<evidence type="ECO:0000256" key="3">
    <source>
        <dbReference type="ARBA" id="ARBA00022694"/>
    </source>
</evidence>
<dbReference type="EnsemblFungi" id="EJT78589">
    <property type="protein sequence ID" value="EJT78589"/>
    <property type="gene ID" value="GGTG_03688"/>
</dbReference>
<keyword evidence="11" id="KW-1185">Reference proteome</keyword>
<name>J3NQY3_GAET3</name>
<evidence type="ECO:0000256" key="4">
    <source>
        <dbReference type="ARBA" id="ARBA00022737"/>
    </source>
</evidence>
<evidence type="ECO:0000256" key="1">
    <source>
        <dbReference type="ARBA" id="ARBA00004123"/>
    </source>
</evidence>
<feature type="compositionally biased region" description="Low complexity" evidence="8">
    <location>
        <begin position="229"/>
        <end position="246"/>
    </location>
</feature>
<keyword evidence="7" id="KW-0175">Coiled coil</keyword>
<dbReference type="GO" id="GO:0005634">
    <property type="term" value="C:nucleus"/>
    <property type="evidence" value="ECO:0007669"/>
    <property type="project" value="UniProtKB-SubCell"/>
</dbReference>
<dbReference type="STRING" id="644352.J3NQY3"/>
<feature type="region of interest" description="Disordered" evidence="8">
    <location>
        <begin position="121"/>
        <end position="144"/>
    </location>
</feature>
<dbReference type="SUPFAM" id="SSF50998">
    <property type="entry name" value="Quinoprotein alcohol dehydrogenase-like"/>
    <property type="match status" value="1"/>
</dbReference>
<dbReference type="GeneID" id="20344146"/>
<evidence type="ECO:0000313" key="11">
    <source>
        <dbReference type="Proteomes" id="UP000006039"/>
    </source>
</evidence>
<comment type="pathway">
    <text evidence="6">tRNA modification; N(7)-methylguanine-tRNA biosynthesis.</text>
</comment>
<evidence type="ECO:0000256" key="5">
    <source>
        <dbReference type="ARBA" id="ARBA00023242"/>
    </source>
</evidence>
<dbReference type="EMBL" id="GL385396">
    <property type="protein sequence ID" value="EJT78589.1"/>
    <property type="molecule type" value="Genomic_DNA"/>
</dbReference>
<keyword evidence="5 6" id="KW-0539">Nucleus</keyword>
<comment type="similarity">
    <text evidence="6">Belongs to the WD repeat TRM82 family.</text>
</comment>
<dbReference type="OrthoDB" id="339900at2759"/>
<dbReference type="AlphaFoldDB" id="J3NQY3"/>
<feature type="region of interest" description="Disordered" evidence="8">
    <location>
        <begin position="44"/>
        <end position="109"/>
    </location>
</feature>
<evidence type="ECO:0000256" key="8">
    <source>
        <dbReference type="SAM" id="MobiDB-lite"/>
    </source>
</evidence>
<dbReference type="GO" id="GO:0043527">
    <property type="term" value="C:tRNA methyltransferase complex"/>
    <property type="evidence" value="ECO:0007669"/>
    <property type="project" value="TreeGrafter"/>
</dbReference>
<accession>J3NQY3</accession>
<dbReference type="InterPro" id="IPR028884">
    <property type="entry name" value="Trm82"/>
</dbReference>
<evidence type="ECO:0000313" key="10">
    <source>
        <dbReference type="EnsemblFungi" id="EJT78589"/>
    </source>
</evidence>
<evidence type="ECO:0000256" key="6">
    <source>
        <dbReference type="HAMAP-Rule" id="MF_03056"/>
    </source>
</evidence>
<dbReference type="RefSeq" id="XP_009219734.1">
    <property type="nucleotide sequence ID" value="XM_009221470.1"/>
</dbReference>
<reference evidence="11" key="1">
    <citation type="submission" date="2010-07" db="EMBL/GenBank/DDBJ databases">
        <title>The genome sequence of Gaeumannomyces graminis var. tritici strain R3-111a-1.</title>
        <authorList>
            <consortium name="The Broad Institute Genome Sequencing Platform"/>
            <person name="Ma L.-J."/>
            <person name="Dead R."/>
            <person name="Young S."/>
            <person name="Zeng Q."/>
            <person name="Koehrsen M."/>
            <person name="Alvarado L."/>
            <person name="Berlin A."/>
            <person name="Chapman S.B."/>
            <person name="Chen Z."/>
            <person name="Freedman E."/>
            <person name="Gellesch M."/>
            <person name="Goldberg J."/>
            <person name="Griggs A."/>
            <person name="Gujja S."/>
            <person name="Heilman E.R."/>
            <person name="Heiman D."/>
            <person name="Hepburn T."/>
            <person name="Howarth C."/>
            <person name="Jen D."/>
            <person name="Larson L."/>
            <person name="Mehta T."/>
            <person name="Neiman D."/>
            <person name="Pearson M."/>
            <person name="Roberts A."/>
            <person name="Saif S."/>
            <person name="Shea T."/>
            <person name="Shenoy N."/>
            <person name="Sisk P."/>
            <person name="Stolte C."/>
            <person name="Sykes S."/>
            <person name="Walk T."/>
            <person name="White J."/>
            <person name="Yandava C."/>
            <person name="Haas B."/>
            <person name="Nusbaum C."/>
            <person name="Birren B."/>
        </authorList>
    </citation>
    <scope>NUCLEOTIDE SEQUENCE [LARGE SCALE GENOMIC DNA]</scope>
    <source>
        <strain evidence="11">R3-111a-1</strain>
    </source>
</reference>
<keyword evidence="3 6" id="KW-0819">tRNA processing</keyword>
<dbReference type="InterPro" id="IPR015943">
    <property type="entry name" value="WD40/YVTN_repeat-like_dom_sf"/>
</dbReference>
<dbReference type="PANTHER" id="PTHR16288:SF0">
    <property type="entry name" value="TRNA (GUANINE-N(7)-)-METHYLTRANSFERASE NON-CATALYTIC SUBUNIT WDR4"/>
    <property type="match status" value="1"/>
</dbReference>
<keyword evidence="2 6" id="KW-0853">WD repeat</keyword>
<dbReference type="Gene3D" id="2.130.10.10">
    <property type="entry name" value="YVTN repeat-like/Quinoprotein amine dehydrogenase"/>
    <property type="match status" value="1"/>
</dbReference>
<gene>
    <name evidence="10" type="primary">20344146</name>
    <name evidence="9" type="ORF">GGTG_03688</name>
</gene>
<dbReference type="GO" id="GO:0106004">
    <property type="term" value="P:tRNA (guanine-N7)-methylation"/>
    <property type="evidence" value="ECO:0007669"/>
    <property type="project" value="UniProtKB-UniRule"/>
</dbReference>
<sequence length="561" mass="58778">MASLPYQRLNVCGEVVFCAQGASIHAFNLKSQAYLGTWSHPALASQRTGSDSVPSAAPDTAAKPDAGPAQSETPPTGPADGEEPDRPSKRAKLGADLDETQGSAGAADTPGLAAAENLSVAPEGGAPAQGKKKKGAKVAASSRPTDRPWVTLLEATSDGRHLVAVTGSDKTLWTFEHDGNGALKELSKRAMPKRPSSVVITADNETVISGDKFGDVYSVPLIQKETSCPAFPTAPGQGTPTPAPAARSPFKPQADETTVHSARNLRALASQKLHLEQQRQQQKEADEAAAAAAAAPPAFEHSLLLGHVSMLTSVALASRAADGRPYIVTADRDEHIRVSRGIPQPHVIEAFCLGHGEFVSALCVPAARPRLLVSGGGDPDLLVWDWLRGALLSRADLLGHVRGVCPEMPAVAVSQVRYFTIGGSEGDDRCVVVVACERVPALFLFDLTSEGVLRHVQSVSLGGNPLDFRVVRPDAQPAIITTLHLSASAGDLAATAEPLCVVQSGDSGQWTASGLCLRPSPTPVISGKEDEELSRDELEAALYNIESLRKAPSDENVEADP</sequence>
<dbReference type="Proteomes" id="UP000006039">
    <property type="component" value="Unassembled WGS sequence"/>
</dbReference>
<dbReference type="UniPathway" id="UPA00989"/>
<comment type="subcellular location">
    <subcellularLocation>
        <location evidence="1 6">Nucleus</location>
    </subcellularLocation>
</comment>
<evidence type="ECO:0000313" key="9">
    <source>
        <dbReference type="EMBL" id="EJT78589.1"/>
    </source>
</evidence>
<reference evidence="10" key="5">
    <citation type="submission" date="2018-04" db="UniProtKB">
        <authorList>
            <consortium name="EnsemblFungi"/>
        </authorList>
    </citation>
    <scope>IDENTIFICATION</scope>
    <source>
        <strain evidence="10">R3-111a-1</strain>
    </source>
</reference>
<feature type="coiled-coil region" evidence="7">
    <location>
        <begin position="265"/>
        <end position="295"/>
    </location>
</feature>
<dbReference type="GO" id="GO:0005829">
    <property type="term" value="C:cytosol"/>
    <property type="evidence" value="ECO:0007669"/>
    <property type="project" value="TreeGrafter"/>
</dbReference>
<evidence type="ECO:0000256" key="2">
    <source>
        <dbReference type="ARBA" id="ARBA00022574"/>
    </source>
</evidence>
<dbReference type="HAMAP" id="MF_03056">
    <property type="entry name" value="TRM82"/>
    <property type="match status" value="1"/>
</dbReference>
<keyword evidence="4 6" id="KW-0677">Repeat</keyword>
<reference evidence="10" key="4">
    <citation type="journal article" date="2015" name="G3 (Bethesda)">
        <title>Genome sequences of three phytopathogenic species of the Magnaporthaceae family of fungi.</title>
        <authorList>
            <person name="Okagaki L.H."/>
            <person name="Nunes C.C."/>
            <person name="Sailsbery J."/>
            <person name="Clay B."/>
            <person name="Brown D."/>
            <person name="John T."/>
            <person name="Oh Y."/>
            <person name="Young N."/>
            <person name="Fitzgerald M."/>
            <person name="Haas B.J."/>
            <person name="Zeng Q."/>
            <person name="Young S."/>
            <person name="Adiconis X."/>
            <person name="Fan L."/>
            <person name="Levin J.Z."/>
            <person name="Mitchell T.K."/>
            <person name="Okubara P.A."/>
            <person name="Farman M.L."/>
            <person name="Kohn L.M."/>
            <person name="Birren B."/>
            <person name="Ma L.-J."/>
            <person name="Dean R.A."/>
        </authorList>
    </citation>
    <scope>NUCLEOTIDE SEQUENCE</scope>
    <source>
        <strain evidence="10">R3-111a-1</strain>
    </source>
</reference>
<dbReference type="VEuPathDB" id="FungiDB:GGTG_03688"/>
<dbReference type="HOGENOM" id="CLU_022082_0_0_1"/>
<reference evidence="9" key="2">
    <citation type="submission" date="2010-07" db="EMBL/GenBank/DDBJ databases">
        <authorList>
            <consortium name="The Broad Institute Genome Sequencing Platform"/>
            <consortium name="Broad Institute Genome Sequencing Center for Infectious Disease"/>
            <person name="Ma L.-J."/>
            <person name="Dead R."/>
            <person name="Young S."/>
            <person name="Zeng Q."/>
            <person name="Koehrsen M."/>
            <person name="Alvarado L."/>
            <person name="Berlin A."/>
            <person name="Chapman S.B."/>
            <person name="Chen Z."/>
            <person name="Freedman E."/>
            <person name="Gellesch M."/>
            <person name="Goldberg J."/>
            <person name="Griggs A."/>
            <person name="Gujja S."/>
            <person name="Heilman E.R."/>
            <person name="Heiman D."/>
            <person name="Hepburn T."/>
            <person name="Howarth C."/>
            <person name="Jen D."/>
            <person name="Larson L."/>
            <person name="Mehta T."/>
            <person name="Neiman D."/>
            <person name="Pearson M."/>
            <person name="Roberts A."/>
            <person name="Saif S."/>
            <person name="Shea T."/>
            <person name="Shenoy N."/>
            <person name="Sisk P."/>
            <person name="Stolte C."/>
            <person name="Sykes S."/>
            <person name="Walk T."/>
            <person name="White J."/>
            <person name="Yandava C."/>
            <person name="Haas B."/>
            <person name="Nusbaum C."/>
            <person name="Birren B."/>
        </authorList>
    </citation>
    <scope>NUCLEOTIDE SEQUENCE</scope>
    <source>
        <strain evidence="9">R3-111a-1</strain>
    </source>
</reference>
<protein>
    <submittedName>
        <fullName evidence="9 10">Uncharacterized protein</fullName>
    </submittedName>
</protein>
<evidence type="ECO:0000256" key="7">
    <source>
        <dbReference type="SAM" id="Coils"/>
    </source>
</evidence>
<proteinExistence type="inferred from homology"/>
<dbReference type="PANTHER" id="PTHR16288">
    <property type="entry name" value="WD40 REPEAT PROTEIN 4"/>
    <property type="match status" value="1"/>
</dbReference>
<dbReference type="eggNOG" id="KOG3914">
    <property type="taxonomic scope" value="Eukaryota"/>
</dbReference>
<dbReference type="InterPro" id="IPR011047">
    <property type="entry name" value="Quinoprotein_ADH-like_sf"/>
</dbReference>
<feature type="region of interest" description="Disordered" evidence="8">
    <location>
        <begin position="229"/>
        <end position="256"/>
    </location>
</feature>
<comment type="function">
    <text evidence="6">Required for the formation of N(7)-methylguanine at position 46 (m7G46) in tRNA. In the complex, it is required to stabilize and induce conformational changes of the catalytic subunit.</text>
</comment>
<reference evidence="9" key="3">
    <citation type="submission" date="2010-09" db="EMBL/GenBank/DDBJ databases">
        <title>Annotation of Gaeumannomyces graminis var. tritici R3-111a-1.</title>
        <authorList>
            <consortium name="The Broad Institute Genome Sequencing Platform"/>
            <person name="Ma L.-J."/>
            <person name="Dead R."/>
            <person name="Young S.K."/>
            <person name="Zeng Q."/>
            <person name="Gargeya S."/>
            <person name="Fitzgerald M."/>
            <person name="Haas B."/>
            <person name="Abouelleil A."/>
            <person name="Alvarado L."/>
            <person name="Arachchi H.M."/>
            <person name="Berlin A."/>
            <person name="Brown A."/>
            <person name="Chapman S.B."/>
            <person name="Chen Z."/>
            <person name="Dunbar C."/>
            <person name="Freedman E."/>
            <person name="Gearin G."/>
            <person name="Gellesch M."/>
            <person name="Goldberg J."/>
            <person name="Griggs A."/>
            <person name="Gujja S."/>
            <person name="Heiman D."/>
            <person name="Howarth C."/>
            <person name="Larson L."/>
            <person name="Lui A."/>
            <person name="MacDonald P.J.P."/>
            <person name="Mehta T."/>
            <person name="Montmayeur A."/>
            <person name="Murphy C."/>
            <person name="Neiman D."/>
            <person name="Pearson M."/>
            <person name="Priest M."/>
            <person name="Roberts A."/>
            <person name="Saif S."/>
            <person name="Shea T."/>
            <person name="Shenoy N."/>
            <person name="Sisk P."/>
            <person name="Stolte C."/>
            <person name="Sykes S."/>
            <person name="Yandava C."/>
            <person name="Wortman J."/>
            <person name="Nusbaum C."/>
            <person name="Birren B."/>
        </authorList>
    </citation>
    <scope>NUCLEOTIDE SEQUENCE</scope>
    <source>
        <strain evidence="9">R3-111a-1</strain>
    </source>
</reference>